<evidence type="ECO:0008006" key="5">
    <source>
        <dbReference type="Google" id="ProtNLM"/>
    </source>
</evidence>
<reference evidence="3" key="1">
    <citation type="journal article" date="2023" name="Mol. Phylogenet. Evol.">
        <title>Genome-scale phylogeny and comparative genomics of the fungal order Sordariales.</title>
        <authorList>
            <person name="Hensen N."/>
            <person name="Bonometti L."/>
            <person name="Westerberg I."/>
            <person name="Brannstrom I.O."/>
            <person name="Guillou S."/>
            <person name="Cros-Aarteil S."/>
            <person name="Calhoun S."/>
            <person name="Haridas S."/>
            <person name="Kuo A."/>
            <person name="Mondo S."/>
            <person name="Pangilinan J."/>
            <person name="Riley R."/>
            <person name="LaButti K."/>
            <person name="Andreopoulos B."/>
            <person name="Lipzen A."/>
            <person name="Chen C."/>
            <person name="Yan M."/>
            <person name="Daum C."/>
            <person name="Ng V."/>
            <person name="Clum A."/>
            <person name="Steindorff A."/>
            <person name="Ohm R.A."/>
            <person name="Martin F."/>
            <person name="Silar P."/>
            <person name="Natvig D.O."/>
            <person name="Lalanne C."/>
            <person name="Gautier V."/>
            <person name="Ament-Velasquez S.L."/>
            <person name="Kruys A."/>
            <person name="Hutchinson M.I."/>
            <person name="Powell A.J."/>
            <person name="Barry K."/>
            <person name="Miller A.N."/>
            <person name="Grigoriev I.V."/>
            <person name="Debuchy R."/>
            <person name="Gladieux P."/>
            <person name="Hiltunen Thoren M."/>
            <person name="Johannesson H."/>
        </authorList>
    </citation>
    <scope>NUCLEOTIDE SEQUENCE</scope>
    <source>
        <strain evidence="3">PSN324</strain>
    </source>
</reference>
<feature type="compositionally biased region" description="Basic and acidic residues" evidence="2">
    <location>
        <begin position="19"/>
        <end position="29"/>
    </location>
</feature>
<dbReference type="CDD" id="cd14688">
    <property type="entry name" value="bZIP_YAP"/>
    <property type="match status" value="1"/>
</dbReference>
<evidence type="ECO:0000256" key="1">
    <source>
        <dbReference type="SAM" id="Coils"/>
    </source>
</evidence>
<dbReference type="Gene3D" id="1.20.5.1700">
    <property type="match status" value="1"/>
</dbReference>
<dbReference type="Proteomes" id="UP001321749">
    <property type="component" value="Unassembled WGS sequence"/>
</dbReference>
<evidence type="ECO:0000256" key="2">
    <source>
        <dbReference type="SAM" id="MobiDB-lite"/>
    </source>
</evidence>
<organism evidence="3 4">
    <name type="scientific">Cladorrhinum samala</name>
    <dbReference type="NCBI Taxonomy" id="585594"/>
    <lineage>
        <taxon>Eukaryota</taxon>
        <taxon>Fungi</taxon>
        <taxon>Dikarya</taxon>
        <taxon>Ascomycota</taxon>
        <taxon>Pezizomycotina</taxon>
        <taxon>Sordariomycetes</taxon>
        <taxon>Sordariomycetidae</taxon>
        <taxon>Sordariales</taxon>
        <taxon>Podosporaceae</taxon>
        <taxon>Cladorrhinum</taxon>
    </lineage>
</organism>
<feature type="region of interest" description="Disordered" evidence="2">
    <location>
        <begin position="1"/>
        <end position="32"/>
    </location>
</feature>
<comment type="caution">
    <text evidence="3">The sequence shown here is derived from an EMBL/GenBank/DDBJ whole genome shotgun (WGS) entry which is preliminary data.</text>
</comment>
<accession>A0AAV9HU75</accession>
<keyword evidence="1" id="KW-0175">Coiled coil</keyword>
<protein>
    <recommendedName>
        <fullName evidence="5">BZIP domain-containing protein</fullName>
    </recommendedName>
</protein>
<evidence type="ECO:0000313" key="3">
    <source>
        <dbReference type="EMBL" id="KAK4463655.1"/>
    </source>
</evidence>
<dbReference type="AlphaFoldDB" id="A0AAV9HU75"/>
<evidence type="ECO:0000313" key="4">
    <source>
        <dbReference type="Proteomes" id="UP001321749"/>
    </source>
</evidence>
<sequence length="231" mass="25062">MPLDSRLKSHVTKFSAKPPGHDAARQRENQRRHRARVKGKMSDLEAALASTQAELEAALMQIEHLSAEVERLRNLVPTSTRPVPQPASQSTTRTDEFVTDAVMMTGVAPALPIPPAESVETCAENQHPDNSCCPETLVSTGALDAALLTSIDDPDSDCPLLPAPLPGESTITCRDAYKIIKDRNALSDVGMDSEAMNGWLKPGYRRAIVPGSGCRVETHVLFDFIDHITSN</sequence>
<dbReference type="EMBL" id="MU864957">
    <property type="protein sequence ID" value="KAK4463655.1"/>
    <property type="molecule type" value="Genomic_DNA"/>
</dbReference>
<proteinExistence type="predicted"/>
<gene>
    <name evidence="3" type="ORF">QBC42DRAFT_265311</name>
</gene>
<name>A0AAV9HU75_9PEZI</name>
<feature type="coiled-coil region" evidence="1">
    <location>
        <begin position="34"/>
        <end position="75"/>
    </location>
</feature>
<reference evidence="3" key="2">
    <citation type="submission" date="2023-06" db="EMBL/GenBank/DDBJ databases">
        <authorList>
            <consortium name="Lawrence Berkeley National Laboratory"/>
            <person name="Mondo S.J."/>
            <person name="Hensen N."/>
            <person name="Bonometti L."/>
            <person name="Westerberg I."/>
            <person name="Brannstrom I.O."/>
            <person name="Guillou S."/>
            <person name="Cros-Aarteil S."/>
            <person name="Calhoun S."/>
            <person name="Haridas S."/>
            <person name="Kuo A."/>
            <person name="Pangilinan J."/>
            <person name="Riley R."/>
            <person name="Labutti K."/>
            <person name="Andreopoulos B."/>
            <person name="Lipzen A."/>
            <person name="Chen C."/>
            <person name="Yanf M."/>
            <person name="Daum C."/>
            <person name="Ng V."/>
            <person name="Clum A."/>
            <person name="Steindorff A."/>
            <person name="Ohm R."/>
            <person name="Martin F."/>
            <person name="Silar P."/>
            <person name="Natvig D."/>
            <person name="Lalanne C."/>
            <person name="Gautier V."/>
            <person name="Ament-Velasquez S.L."/>
            <person name="Kruys A."/>
            <person name="Hutchinson M.I."/>
            <person name="Powell A.J."/>
            <person name="Barry K."/>
            <person name="Miller A.N."/>
            <person name="Grigoriev I.V."/>
            <person name="Debuchy R."/>
            <person name="Gladieux P."/>
            <person name="Thoren M.H."/>
            <person name="Johannesson H."/>
        </authorList>
    </citation>
    <scope>NUCLEOTIDE SEQUENCE</scope>
    <source>
        <strain evidence="3">PSN324</strain>
    </source>
</reference>
<keyword evidence="4" id="KW-1185">Reference proteome</keyword>